<protein>
    <submittedName>
        <fullName evidence="1">Uncharacterized protein</fullName>
    </submittedName>
</protein>
<gene>
    <name evidence="1" type="ORF">S03H2_51185</name>
</gene>
<evidence type="ECO:0000313" key="1">
    <source>
        <dbReference type="EMBL" id="GAH71275.1"/>
    </source>
</evidence>
<dbReference type="AlphaFoldDB" id="X1IPT3"/>
<proteinExistence type="predicted"/>
<sequence>LSVFWMLPCVMLKIDRVIDEAYFHNESLFSPN</sequence>
<accession>X1IPT3</accession>
<dbReference type="EMBL" id="BARU01032453">
    <property type="protein sequence ID" value="GAH71275.1"/>
    <property type="molecule type" value="Genomic_DNA"/>
</dbReference>
<feature type="non-terminal residue" evidence="1">
    <location>
        <position position="1"/>
    </location>
</feature>
<comment type="caution">
    <text evidence="1">The sequence shown here is derived from an EMBL/GenBank/DDBJ whole genome shotgun (WGS) entry which is preliminary data.</text>
</comment>
<name>X1IPT3_9ZZZZ</name>
<reference evidence="1" key="1">
    <citation type="journal article" date="2014" name="Front. Microbiol.">
        <title>High frequency of phylogenetically diverse reductive dehalogenase-homologous genes in deep subseafloor sedimentary metagenomes.</title>
        <authorList>
            <person name="Kawai M."/>
            <person name="Futagami T."/>
            <person name="Toyoda A."/>
            <person name="Takaki Y."/>
            <person name="Nishi S."/>
            <person name="Hori S."/>
            <person name="Arai W."/>
            <person name="Tsubouchi T."/>
            <person name="Morono Y."/>
            <person name="Uchiyama I."/>
            <person name="Ito T."/>
            <person name="Fujiyama A."/>
            <person name="Inagaki F."/>
            <person name="Takami H."/>
        </authorList>
    </citation>
    <scope>NUCLEOTIDE SEQUENCE</scope>
    <source>
        <strain evidence="1">Expedition CK06-06</strain>
    </source>
</reference>
<organism evidence="1">
    <name type="scientific">marine sediment metagenome</name>
    <dbReference type="NCBI Taxonomy" id="412755"/>
    <lineage>
        <taxon>unclassified sequences</taxon>
        <taxon>metagenomes</taxon>
        <taxon>ecological metagenomes</taxon>
    </lineage>
</organism>